<evidence type="ECO:0000256" key="6">
    <source>
        <dbReference type="SAM" id="MobiDB-lite"/>
    </source>
</evidence>
<keyword evidence="7" id="KW-0812">Transmembrane</keyword>
<feature type="domain" description="Ig-like" evidence="8">
    <location>
        <begin position="592"/>
        <end position="669"/>
    </location>
</feature>
<dbReference type="RefSeq" id="XP_029636814.1">
    <property type="nucleotide sequence ID" value="XM_029780954.2"/>
</dbReference>
<evidence type="ECO:0000256" key="3">
    <source>
        <dbReference type="ARBA" id="ARBA00023157"/>
    </source>
</evidence>
<dbReference type="KEGG" id="osn:115212114"/>
<evidence type="ECO:0000313" key="9">
    <source>
        <dbReference type="Proteomes" id="UP000515154"/>
    </source>
</evidence>
<dbReference type="GO" id="GO:0098609">
    <property type="term" value="P:cell-cell adhesion"/>
    <property type="evidence" value="ECO:0007669"/>
    <property type="project" value="TreeGrafter"/>
</dbReference>
<dbReference type="Pfam" id="PF07679">
    <property type="entry name" value="I-set"/>
    <property type="match status" value="1"/>
</dbReference>
<dbReference type="InterPro" id="IPR013783">
    <property type="entry name" value="Ig-like_fold"/>
</dbReference>
<dbReference type="InterPro" id="IPR051275">
    <property type="entry name" value="Cell_adhesion_signaling"/>
</dbReference>
<keyword evidence="2 7" id="KW-0472">Membrane</keyword>
<dbReference type="InterPro" id="IPR036179">
    <property type="entry name" value="Ig-like_dom_sf"/>
</dbReference>
<dbReference type="Gene3D" id="2.60.40.10">
    <property type="entry name" value="Immunoglobulins"/>
    <property type="match status" value="4"/>
</dbReference>
<evidence type="ECO:0000256" key="1">
    <source>
        <dbReference type="ARBA" id="ARBA00004479"/>
    </source>
</evidence>
<dbReference type="PANTHER" id="PTHR11640:SF31">
    <property type="entry name" value="IRREGULAR CHIASM C-ROUGHEST PROTEIN-RELATED"/>
    <property type="match status" value="1"/>
</dbReference>
<organism evidence="9 10">
    <name type="scientific">Octopus sinensis</name>
    <name type="common">East Asian common octopus</name>
    <dbReference type="NCBI Taxonomy" id="2607531"/>
    <lineage>
        <taxon>Eukaryota</taxon>
        <taxon>Metazoa</taxon>
        <taxon>Spiralia</taxon>
        <taxon>Lophotrochozoa</taxon>
        <taxon>Mollusca</taxon>
        <taxon>Cephalopoda</taxon>
        <taxon>Coleoidea</taxon>
        <taxon>Octopodiformes</taxon>
        <taxon>Octopoda</taxon>
        <taxon>Incirrata</taxon>
        <taxon>Octopodidae</taxon>
        <taxon>Octopus</taxon>
    </lineage>
</organism>
<reference evidence="10" key="1">
    <citation type="submission" date="2025-08" db="UniProtKB">
        <authorList>
            <consortium name="RefSeq"/>
        </authorList>
    </citation>
    <scope>IDENTIFICATION</scope>
</reference>
<keyword evidence="9" id="KW-1185">Reference proteome</keyword>
<dbReference type="PROSITE" id="PS50835">
    <property type="entry name" value="IG_LIKE"/>
    <property type="match status" value="5"/>
</dbReference>
<accession>A0A6P7SEJ3</accession>
<dbReference type="InterPro" id="IPR003599">
    <property type="entry name" value="Ig_sub"/>
</dbReference>
<feature type="domain" description="Ig-like" evidence="8">
    <location>
        <begin position="318"/>
        <end position="418"/>
    </location>
</feature>
<evidence type="ECO:0000256" key="5">
    <source>
        <dbReference type="ARBA" id="ARBA00023319"/>
    </source>
</evidence>
<dbReference type="GO" id="GO:0005886">
    <property type="term" value="C:plasma membrane"/>
    <property type="evidence" value="ECO:0007669"/>
    <property type="project" value="TreeGrafter"/>
</dbReference>
<keyword evidence="5" id="KW-0393">Immunoglobulin domain</keyword>
<keyword evidence="7" id="KW-1133">Transmembrane helix</keyword>
<feature type="compositionally biased region" description="Basic and acidic residues" evidence="6">
    <location>
        <begin position="1025"/>
        <end position="1040"/>
    </location>
</feature>
<dbReference type="Proteomes" id="UP000515154">
    <property type="component" value="Linkage group LG5"/>
</dbReference>
<feature type="domain" description="Ig-like" evidence="8">
    <location>
        <begin position="757"/>
        <end position="858"/>
    </location>
</feature>
<feature type="compositionally biased region" description="Basic and acidic residues" evidence="6">
    <location>
        <begin position="1053"/>
        <end position="1066"/>
    </location>
</feature>
<dbReference type="InterPro" id="IPR007110">
    <property type="entry name" value="Ig-like_dom"/>
</dbReference>
<dbReference type="SMART" id="SM00409">
    <property type="entry name" value="IG"/>
    <property type="match status" value="3"/>
</dbReference>
<sequence length="1173" mass="133044">MYRAPPTVSPTQSSLAERIDALTQRIDDLCRAIWRRPRSCSRSGSVSRSRSDSVSRSSWCCYHSKYTDSYVSKIKIYSDLLNGLGLSFTSVFTPYNVNGKISLSSIMEFNPLYLKYLFLAQCFCVSLGIIEGGTKFTRKNQPVTFECPVEKQNFKHWQIDGTVINRIYNTSSIKANVFPNNVSIINITLLQNIEQAIVCEITTDKIRFYARPLFNDNGNLYPSFETPNAIKDKKFTLKCNVEGGRRSWYIGNGTIIAKYTGVISENYRYFGSHQETSCQEKICTLSITSISLDEDNMSIICSSGLHTSMFNITVFVLPKSVTIKSISNTVPVEKQNKSYECHIKDTNPEFSVFWLITKNDGTQKNVTQYISNKSSKSGKLNTLLSELTLTLNKNLKKLQCVAYFPGKSEFVYHSMELDLHIKYSPENMILDVSGGKVCVDTPTKFRCSWKGGNPPASVTLEYEKYSNTSKEEVEINVIPSKSHQTVKCRGIHIAANVSREKNLTIHYPPKTIEIKTDEPFLEGRKGILHCKAINGYPEKYSYRWDPSNKTSQNLTLSQLNRTHNNEVYTCYASNKCSKRELHKKHWINVEYPPDITAPENVTLFEDQASIINCSAKGNPTPEVWLEDKNGNFLSNSILTFNRKNISDVFCTAIAKSKRNGNLTDKKEINILFKYPPQVNIHISNEPNKIIISCTASGGNPATHKYELKQKWGNTTKNTYNKEVLPINNPSFNNTGTWECHVINDDFRVIKSSNYKIPVKAMFSSVLNVPKKRNVSNGETVILKQCFYSHPKSDVKWQKNEESIDSNKYLITDYLPNEFPFKGNCTSLKLEDIKDDDIGTYTLTVENSIGKETVVFTLTYKEKQEIPMGIIIGCTVGFSLLLIIMSLLAYKFYKRRAIKNNNEFSSTKAINTIDGRDLQHRNTEDVHEVANAIYDSSGHLTDLNTEDIYVNVTQKPNNMNAKVNKPGKKTNDVNELYAKVNKPSKQADDVEDLYAKVNKPRMQTDDNTSKKKPADMNDLYAKVNKPNKETYDNTSKKKPADVEELYAKVNKPRMQTDDNITRKKPDDVNDLYAKVNKPSKKTYGVNDLNVNKPSKKPEDVDDFYANVNTPSMKPDETEDGSLNDNYESNNQSNEPESVQECDYAELEFLNNPGTSKPAPKPVEETIYADLILDS</sequence>
<dbReference type="PANTHER" id="PTHR11640">
    <property type="entry name" value="NEPHRIN"/>
    <property type="match status" value="1"/>
</dbReference>
<dbReference type="GO" id="GO:0005911">
    <property type="term" value="C:cell-cell junction"/>
    <property type="evidence" value="ECO:0007669"/>
    <property type="project" value="TreeGrafter"/>
</dbReference>
<comment type="subcellular location">
    <subcellularLocation>
        <location evidence="1">Membrane</location>
        <topology evidence="1">Single-pass type I membrane protein</topology>
    </subcellularLocation>
</comment>
<gene>
    <name evidence="10" type="primary">LOC115212114</name>
</gene>
<feature type="compositionally biased region" description="Polar residues" evidence="6">
    <location>
        <begin position="1121"/>
        <end position="1135"/>
    </location>
</feature>
<feature type="domain" description="Ig-like" evidence="8">
    <location>
        <begin position="676"/>
        <end position="755"/>
    </location>
</feature>
<proteinExistence type="predicted"/>
<dbReference type="SUPFAM" id="SSF48726">
    <property type="entry name" value="Immunoglobulin"/>
    <property type="match status" value="4"/>
</dbReference>
<feature type="transmembrane region" description="Helical" evidence="7">
    <location>
        <begin position="865"/>
        <end position="889"/>
    </location>
</feature>
<keyword evidence="4" id="KW-0325">Glycoprotein</keyword>
<protein>
    <submittedName>
        <fullName evidence="10">Uncharacterized protein LOC115212114</fullName>
    </submittedName>
</protein>
<evidence type="ECO:0000256" key="7">
    <source>
        <dbReference type="SAM" id="Phobius"/>
    </source>
</evidence>
<name>A0A6P7SEJ3_9MOLL</name>
<evidence type="ECO:0000256" key="4">
    <source>
        <dbReference type="ARBA" id="ARBA00023180"/>
    </source>
</evidence>
<feature type="compositionally biased region" description="Basic and acidic residues" evidence="6">
    <location>
        <begin position="1001"/>
        <end position="1014"/>
    </location>
</feature>
<keyword evidence="3" id="KW-1015">Disulfide bond</keyword>
<feature type="region of interest" description="Disordered" evidence="6">
    <location>
        <begin position="997"/>
        <end position="1140"/>
    </location>
</feature>
<evidence type="ECO:0000256" key="2">
    <source>
        <dbReference type="ARBA" id="ARBA00023136"/>
    </source>
</evidence>
<evidence type="ECO:0000313" key="10">
    <source>
        <dbReference type="RefSeq" id="XP_029636814.1"/>
    </source>
</evidence>
<dbReference type="InterPro" id="IPR013098">
    <property type="entry name" value="Ig_I-set"/>
</dbReference>
<feature type="domain" description="Ig-like" evidence="8">
    <location>
        <begin position="509"/>
        <end position="582"/>
    </location>
</feature>
<dbReference type="GO" id="GO:0050839">
    <property type="term" value="F:cell adhesion molecule binding"/>
    <property type="evidence" value="ECO:0007669"/>
    <property type="project" value="TreeGrafter"/>
</dbReference>
<evidence type="ECO:0000259" key="8">
    <source>
        <dbReference type="PROSITE" id="PS50835"/>
    </source>
</evidence>
<dbReference type="AlphaFoldDB" id="A0A6P7SEJ3"/>